<sequence>MKRTFLIAGSILILMAFGSVPYHLLTANTFPSLQDKERVEINLSTPKNYFDFSLSKLDEASLEQIRNTVKAQSKKTESIQIDEEMFEKYLQYKGALETLSPSSTINLDYMISLDNQIKGLQLQFFTNDEIELLFGEENLLRQFAINKIQISQQELSHDERLSLLNTLISNMPEHIQQAEKNNQLITHLEELSDLEGQNLHLRRQELVGSEGAARLADLDDQRQHFQSVLAGYFVERNEILKSQQFSNQDREAAIDYLRSQRFQKKDIRRVLALERIHDQNQ</sequence>
<dbReference type="OrthoDB" id="5812603at2"/>
<evidence type="ECO:0000256" key="6">
    <source>
        <dbReference type="ARBA" id="ARBA00022519"/>
    </source>
</evidence>
<evidence type="ECO:0000256" key="3">
    <source>
        <dbReference type="ARBA" id="ARBA00010358"/>
    </source>
</evidence>
<evidence type="ECO:0000256" key="11">
    <source>
        <dbReference type="ARBA" id="ARBA00023136"/>
    </source>
</evidence>
<evidence type="ECO:0000256" key="13">
    <source>
        <dbReference type="ARBA" id="ARBA00030948"/>
    </source>
</evidence>
<comment type="function">
    <text evidence="1">May be involved in the folding of the extracellular lipase during its passage through the periplasm.</text>
</comment>
<evidence type="ECO:0000256" key="8">
    <source>
        <dbReference type="ARBA" id="ARBA00022963"/>
    </source>
</evidence>
<evidence type="ECO:0000313" key="16">
    <source>
        <dbReference type="EMBL" id="EFP95431.1"/>
    </source>
</evidence>
<keyword evidence="17" id="KW-1185">Reference proteome</keyword>
<dbReference type="GO" id="GO:0005886">
    <property type="term" value="C:plasma membrane"/>
    <property type="evidence" value="ECO:0007669"/>
    <property type="project" value="UniProtKB-SubCell"/>
</dbReference>
<proteinExistence type="inferred from homology"/>
<evidence type="ECO:0000256" key="15">
    <source>
        <dbReference type="ARBA" id="ARBA00033028"/>
    </source>
</evidence>
<keyword evidence="9" id="KW-1133">Transmembrane helix</keyword>
<keyword evidence="5" id="KW-1003">Cell membrane</keyword>
<dbReference type="RefSeq" id="WP_009602794.1">
    <property type="nucleotide sequence ID" value="NZ_AEIU01000096.1"/>
</dbReference>
<comment type="similarity">
    <text evidence="3">Belongs to the lipase chaperone family.</text>
</comment>
<evidence type="ECO:0000256" key="5">
    <source>
        <dbReference type="ARBA" id="ARBA00022475"/>
    </source>
</evidence>
<comment type="subcellular location">
    <subcellularLocation>
        <location evidence="2">Cell inner membrane</location>
        <topology evidence="2">Single-pass membrane protein</topology>
        <orientation evidence="2">Periplasmic side</orientation>
    </subcellularLocation>
</comment>
<comment type="caution">
    <text evidence="16">The sequence shown here is derived from an EMBL/GenBank/DDBJ whole genome shotgun (WGS) entry which is preliminary data.</text>
</comment>
<evidence type="ECO:0000256" key="10">
    <source>
        <dbReference type="ARBA" id="ARBA00023098"/>
    </source>
</evidence>
<dbReference type="InterPro" id="IPR004961">
    <property type="entry name" value="Lipase_chaperone"/>
</dbReference>
<evidence type="ECO:0000256" key="4">
    <source>
        <dbReference type="ARBA" id="ARBA00019692"/>
    </source>
</evidence>
<accession>E3BNL2</accession>
<protein>
    <recommendedName>
        <fullName evidence="4">Lipase chaperone</fullName>
    </recommendedName>
    <alternativeName>
        <fullName evidence="15">Lipase foldase</fullName>
    </alternativeName>
    <alternativeName>
        <fullName evidence="13">Lipase helper protein</fullName>
    </alternativeName>
    <alternativeName>
        <fullName evidence="14">Lipase modulator</fullName>
    </alternativeName>
</protein>
<dbReference type="GO" id="GO:0006457">
    <property type="term" value="P:protein folding"/>
    <property type="evidence" value="ECO:0007669"/>
    <property type="project" value="InterPro"/>
</dbReference>
<evidence type="ECO:0000256" key="12">
    <source>
        <dbReference type="ARBA" id="ARBA00023186"/>
    </source>
</evidence>
<keyword evidence="12" id="KW-0143">Chaperone</keyword>
<dbReference type="eggNOG" id="COG5380">
    <property type="taxonomic scope" value="Bacteria"/>
</dbReference>
<organism evidence="16 17">
    <name type="scientific">Vibrio caribbeanicus ATCC BAA-2122</name>
    <dbReference type="NCBI Taxonomy" id="796620"/>
    <lineage>
        <taxon>Bacteria</taxon>
        <taxon>Pseudomonadati</taxon>
        <taxon>Pseudomonadota</taxon>
        <taxon>Gammaproteobacteria</taxon>
        <taxon>Vibrionales</taxon>
        <taxon>Vibrionaceae</taxon>
        <taxon>Vibrio</taxon>
    </lineage>
</organism>
<evidence type="ECO:0000256" key="1">
    <source>
        <dbReference type="ARBA" id="ARBA00003280"/>
    </source>
</evidence>
<dbReference type="Pfam" id="PF03280">
    <property type="entry name" value="Lipase_chap"/>
    <property type="match status" value="1"/>
</dbReference>
<dbReference type="AlphaFoldDB" id="E3BNL2"/>
<gene>
    <name evidence="16" type="ORF">VIBC2010_15389</name>
</gene>
<evidence type="ECO:0000313" key="17">
    <source>
        <dbReference type="Proteomes" id="UP000002943"/>
    </source>
</evidence>
<keyword evidence="6" id="KW-0997">Cell inner membrane</keyword>
<name>E3BNL2_9VIBR</name>
<dbReference type="GO" id="GO:0016042">
    <property type="term" value="P:lipid catabolic process"/>
    <property type="evidence" value="ECO:0007669"/>
    <property type="project" value="UniProtKB-KW"/>
</dbReference>
<dbReference type="Proteomes" id="UP000002943">
    <property type="component" value="Unassembled WGS sequence"/>
</dbReference>
<reference evidence="16 17" key="1">
    <citation type="journal article" date="2012" name="Int. J. Syst. Evol. Microbiol.">
        <title>Vibrio caribbeanicus sp. nov., isolated from the marine sponge Scleritoderma cyanea.</title>
        <authorList>
            <person name="Hoffmann M."/>
            <person name="Monday S.R."/>
            <person name="Allard M.W."/>
            <person name="Strain E.A."/>
            <person name="Whittaker P."/>
            <person name="Naum M."/>
            <person name="McCarthy P.J."/>
            <person name="Lopez J.V."/>
            <person name="Fischer M."/>
            <person name="Brown E.W."/>
        </authorList>
    </citation>
    <scope>NUCLEOTIDE SEQUENCE [LARGE SCALE GENOMIC DNA]</scope>
    <source>
        <strain evidence="16 17">ATCC BAA-2122</strain>
    </source>
</reference>
<evidence type="ECO:0000256" key="7">
    <source>
        <dbReference type="ARBA" id="ARBA00022692"/>
    </source>
</evidence>
<dbReference type="EMBL" id="AEIU01000096">
    <property type="protein sequence ID" value="EFP95431.1"/>
    <property type="molecule type" value="Genomic_DNA"/>
</dbReference>
<keyword evidence="10" id="KW-0443">Lipid metabolism</keyword>
<dbReference type="STRING" id="796620.VIBC2010_15389"/>
<dbReference type="GO" id="GO:0051082">
    <property type="term" value="F:unfolded protein binding"/>
    <property type="evidence" value="ECO:0007669"/>
    <property type="project" value="InterPro"/>
</dbReference>
<evidence type="ECO:0000256" key="9">
    <source>
        <dbReference type="ARBA" id="ARBA00022989"/>
    </source>
</evidence>
<keyword evidence="7" id="KW-0812">Transmembrane</keyword>
<dbReference type="SUPFAM" id="SSF158855">
    <property type="entry name" value="Lipase chaperone-like"/>
    <property type="match status" value="1"/>
</dbReference>
<keyword evidence="8" id="KW-0442">Lipid degradation</keyword>
<keyword evidence="11" id="KW-0472">Membrane</keyword>
<evidence type="ECO:0000256" key="2">
    <source>
        <dbReference type="ARBA" id="ARBA00004383"/>
    </source>
</evidence>
<evidence type="ECO:0000256" key="14">
    <source>
        <dbReference type="ARBA" id="ARBA00031542"/>
    </source>
</evidence>